<name>A0A381TR86_9ZZZZ</name>
<reference evidence="1" key="1">
    <citation type="submission" date="2018-05" db="EMBL/GenBank/DDBJ databases">
        <authorList>
            <person name="Lanie J.A."/>
            <person name="Ng W.-L."/>
            <person name="Kazmierczak K.M."/>
            <person name="Andrzejewski T.M."/>
            <person name="Davidsen T.M."/>
            <person name="Wayne K.J."/>
            <person name="Tettelin H."/>
            <person name="Glass J.I."/>
            <person name="Rusch D."/>
            <person name="Podicherti R."/>
            <person name="Tsui H.-C.T."/>
            <person name="Winkler M.E."/>
        </authorList>
    </citation>
    <scope>NUCLEOTIDE SEQUENCE</scope>
</reference>
<evidence type="ECO:0008006" key="2">
    <source>
        <dbReference type="Google" id="ProtNLM"/>
    </source>
</evidence>
<evidence type="ECO:0000313" key="1">
    <source>
        <dbReference type="EMBL" id="SVA18324.1"/>
    </source>
</evidence>
<sequence>MEIATDRLALLGFVFDDWPAVFVYQEDSRYLEYYP</sequence>
<organism evidence="1">
    <name type="scientific">marine metagenome</name>
    <dbReference type="NCBI Taxonomy" id="408172"/>
    <lineage>
        <taxon>unclassified sequences</taxon>
        <taxon>metagenomes</taxon>
        <taxon>ecological metagenomes</taxon>
    </lineage>
</organism>
<accession>A0A381TR86</accession>
<protein>
    <recommendedName>
        <fullName evidence="2">GNAT family N-acetyltransferase</fullName>
    </recommendedName>
</protein>
<proteinExistence type="predicted"/>
<gene>
    <name evidence="1" type="ORF">METZ01_LOCUS71178</name>
</gene>
<dbReference type="AlphaFoldDB" id="A0A381TR86"/>
<dbReference type="EMBL" id="UINC01004994">
    <property type="protein sequence ID" value="SVA18324.1"/>
    <property type="molecule type" value="Genomic_DNA"/>
</dbReference>